<comment type="subcellular location">
    <subcellularLocation>
        <location evidence="1">Membrane</location>
        <topology evidence="1">Multi-pass membrane protein</topology>
    </subcellularLocation>
</comment>
<dbReference type="Pfam" id="PF00909">
    <property type="entry name" value="Ammonium_transp"/>
    <property type="match status" value="1"/>
</dbReference>
<dbReference type="GO" id="GO:0005886">
    <property type="term" value="C:plasma membrane"/>
    <property type="evidence" value="ECO:0007669"/>
    <property type="project" value="InterPro"/>
</dbReference>
<comment type="caution">
    <text evidence="6">The sequence shown here is derived from an EMBL/GenBank/DDBJ whole genome shotgun (WGS) entry which is preliminary data.</text>
</comment>
<dbReference type="Proteomes" id="UP001152795">
    <property type="component" value="Unassembled WGS sequence"/>
</dbReference>
<dbReference type="InterPro" id="IPR029020">
    <property type="entry name" value="Ammonium/urea_transptr"/>
</dbReference>
<name>A0A6S7IGN4_PARCT</name>
<keyword evidence="4" id="KW-1133">Transmembrane helix</keyword>
<evidence type="ECO:0000313" key="6">
    <source>
        <dbReference type="EMBL" id="CAB4002428.1"/>
    </source>
</evidence>
<keyword evidence="7" id="KW-1185">Reference proteome</keyword>
<accession>A0A6S7IGN4</accession>
<protein>
    <submittedName>
        <fullName evidence="6">Ammonium transporter Rh type B</fullName>
    </submittedName>
</protein>
<comment type="similarity">
    <text evidence="2">Belongs to the ammonium transporter (TC 2.A.49) family. Rh subfamily.</text>
</comment>
<sequence>MIFLGIGYLIIFLKRYGYSSVGYNFFLGAISIQWYIIVAGCLSHRGTTGFDIDINIKSLITGLFAAAVVLISFGVYMGKVSRIQLLVIMVIEIVMYAVNEFIVLEELQVADIGGSMIVHMFACYFGMAVTFVLRRPEDTNNNPKEAPVYHSDLFAMIGSLFLWLYWPSFNSILVAPGNDKQRAVINTYLSLTACTVSVFATSAFVNKEKLQMAHVQNAVLAGGVAVGTTANMLIQPWGAILLGTLAGIISVCGFYYVQPYLNEKLKLHDTCGVHNLHGMPGLLGALAGVVAAKLADVDDYKDRYS</sequence>
<evidence type="ECO:0000256" key="1">
    <source>
        <dbReference type="ARBA" id="ARBA00004141"/>
    </source>
</evidence>
<dbReference type="SUPFAM" id="SSF111352">
    <property type="entry name" value="Ammonium transporter"/>
    <property type="match status" value="1"/>
</dbReference>
<dbReference type="PANTHER" id="PTHR11730:SF60">
    <property type="entry name" value="RH50, ISOFORM D"/>
    <property type="match status" value="1"/>
</dbReference>
<dbReference type="OrthoDB" id="534912at2759"/>
<dbReference type="GO" id="GO:0097272">
    <property type="term" value="P:ammonium homeostasis"/>
    <property type="evidence" value="ECO:0007669"/>
    <property type="project" value="TreeGrafter"/>
</dbReference>
<evidence type="ECO:0000256" key="5">
    <source>
        <dbReference type="ARBA" id="ARBA00023136"/>
    </source>
</evidence>
<dbReference type="EMBL" id="CACRXK020004351">
    <property type="protein sequence ID" value="CAB4002428.1"/>
    <property type="molecule type" value="Genomic_DNA"/>
</dbReference>
<dbReference type="PRINTS" id="PR00342">
    <property type="entry name" value="RHESUSRHD"/>
</dbReference>
<gene>
    <name evidence="6" type="ORF">PACLA_8A087455</name>
</gene>
<keyword evidence="3" id="KW-0812">Transmembrane</keyword>
<dbReference type="Gene3D" id="1.10.3430.10">
    <property type="entry name" value="Ammonium transporter AmtB like domains"/>
    <property type="match status" value="1"/>
</dbReference>
<dbReference type="InterPro" id="IPR024041">
    <property type="entry name" value="NH4_transpt_AmtB-like_dom"/>
</dbReference>
<evidence type="ECO:0000313" key="7">
    <source>
        <dbReference type="Proteomes" id="UP001152795"/>
    </source>
</evidence>
<reference evidence="6" key="1">
    <citation type="submission" date="2020-04" db="EMBL/GenBank/DDBJ databases">
        <authorList>
            <person name="Alioto T."/>
            <person name="Alioto T."/>
            <person name="Gomez Garrido J."/>
        </authorList>
    </citation>
    <scope>NUCLEOTIDE SEQUENCE</scope>
    <source>
        <strain evidence="6">A484AB</strain>
    </source>
</reference>
<dbReference type="GO" id="GO:0008519">
    <property type="term" value="F:ammonium channel activity"/>
    <property type="evidence" value="ECO:0007669"/>
    <property type="project" value="InterPro"/>
</dbReference>
<organism evidence="6 7">
    <name type="scientific">Paramuricea clavata</name>
    <name type="common">Red gorgonian</name>
    <name type="synonym">Violescent sea-whip</name>
    <dbReference type="NCBI Taxonomy" id="317549"/>
    <lineage>
        <taxon>Eukaryota</taxon>
        <taxon>Metazoa</taxon>
        <taxon>Cnidaria</taxon>
        <taxon>Anthozoa</taxon>
        <taxon>Octocorallia</taxon>
        <taxon>Malacalcyonacea</taxon>
        <taxon>Plexauridae</taxon>
        <taxon>Paramuricea</taxon>
    </lineage>
</organism>
<dbReference type="InterPro" id="IPR002229">
    <property type="entry name" value="RhesusRHD"/>
</dbReference>
<dbReference type="AlphaFoldDB" id="A0A6S7IGN4"/>
<evidence type="ECO:0000256" key="2">
    <source>
        <dbReference type="ARBA" id="ARBA00011036"/>
    </source>
</evidence>
<keyword evidence="5" id="KW-0472">Membrane</keyword>
<proteinExistence type="inferred from homology"/>
<evidence type="ECO:0000256" key="4">
    <source>
        <dbReference type="ARBA" id="ARBA00022989"/>
    </source>
</evidence>
<evidence type="ECO:0000256" key="3">
    <source>
        <dbReference type="ARBA" id="ARBA00022692"/>
    </source>
</evidence>
<dbReference type="PANTHER" id="PTHR11730">
    <property type="entry name" value="AMMONIUM TRANSPORTER"/>
    <property type="match status" value="1"/>
</dbReference>